<dbReference type="EMBL" id="JBHMEA010000044">
    <property type="protein sequence ID" value="MFB9232951.1"/>
    <property type="molecule type" value="Genomic_DNA"/>
</dbReference>
<keyword evidence="3" id="KW-1185">Reference proteome</keyword>
<organism evidence="2 3">
    <name type="scientific">Pseudohalocynthiibacter aestuariivivens</name>
    <dbReference type="NCBI Taxonomy" id="1591409"/>
    <lineage>
        <taxon>Bacteria</taxon>
        <taxon>Pseudomonadati</taxon>
        <taxon>Pseudomonadota</taxon>
        <taxon>Alphaproteobacteria</taxon>
        <taxon>Rhodobacterales</taxon>
        <taxon>Paracoccaceae</taxon>
        <taxon>Pseudohalocynthiibacter</taxon>
    </lineage>
</organism>
<keyword evidence="1" id="KW-0472">Membrane</keyword>
<gene>
    <name evidence="2" type="ORF">ACFFUT_14250</name>
</gene>
<protein>
    <submittedName>
        <fullName evidence="2">Uncharacterized protein</fullName>
    </submittedName>
</protein>
<sequence length="144" mass="15430">MRKKRGNNILYIATIITALAAPASLSSLYFLITRDPTVRPLALTREGEMQAGRSGEANELITAHIHWGTTKVQNISVQGLSQDILNAFYGHGVKARVLIHETPGSNQVAVTYTVGASMIGPFSAYRAAEGISAAIAAYRLTSDN</sequence>
<dbReference type="Proteomes" id="UP001589683">
    <property type="component" value="Unassembled WGS sequence"/>
</dbReference>
<evidence type="ECO:0000256" key="1">
    <source>
        <dbReference type="SAM" id="Phobius"/>
    </source>
</evidence>
<evidence type="ECO:0000313" key="3">
    <source>
        <dbReference type="Proteomes" id="UP001589683"/>
    </source>
</evidence>
<name>A0ABV5JJ94_9RHOB</name>
<keyword evidence="1" id="KW-0812">Transmembrane</keyword>
<reference evidence="2 3" key="1">
    <citation type="submission" date="2024-09" db="EMBL/GenBank/DDBJ databases">
        <authorList>
            <person name="Sun Q."/>
            <person name="Mori K."/>
        </authorList>
    </citation>
    <scope>NUCLEOTIDE SEQUENCE [LARGE SCALE GENOMIC DNA]</scope>
    <source>
        <strain evidence="2 3">CECT 8726</strain>
    </source>
</reference>
<comment type="caution">
    <text evidence="2">The sequence shown here is derived from an EMBL/GenBank/DDBJ whole genome shotgun (WGS) entry which is preliminary data.</text>
</comment>
<evidence type="ECO:0000313" key="2">
    <source>
        <dbReference type="EMBL" id="MFB9232951.1"/>
    </source>
</evidence>
<keyword evidence="1" id="KW-1133">Transmembrane helix</keyword>
<accession>A0ABV5JJ94</accession>
<dbReference type="RefSeq" id="WP_213887047.1">
    <property type="nucleotide sequence ID" value="NZ_JAGFNU010000001.1"/>
</dbReference>
<proteinExistence type="predicted"/>
<feature type="transmembrane region" description="Helical" evidence="1">
    <location>
        <begin position="9"/>
        <end position="32"/>
    </location>
</feature>